<evidence type="ECO:0008006" key="4">
    <source>
        <dbReference type="Google" id="ProtNLM"/>
    </source>
</evidence>
<feature type="region of interest" description="Disordered" evidence="1">
    <location>
        <begin position="51"/>
        <end position="72"/>
    </location>
</feature>
<protein>
    <recommendedName>
        <fullName evidence="4">Transposase</fullName>
    </recommendedName>
</protein>
<proteinExistence type="predicted"/>
<name>A0ABP6UN17_9MICO</name>
<evidence type="ECO:0000256" key="1">
    <source>
        <dbReference type="SAM" id="MobiDB-lite"/>
    </source>
</evidence>
<keyword evidence="3" id="KW-1185">Reference proteome</keyword>
<feature type="compositionally biased region" description="Basic and acidic residues" evidence="1">
    <location>
        <begin position="63"/>
        <end position="72"/>
    </location>
</feature>
<organism evidence="2 3">
    <name type="scientific">Georgenia daeguensis</name>
    <dbReference type="NCBI Taxonomy" id="908355"/>
    <lineage>
        <taxon>Bacteria</taxon>
        <taxon>Bacillati</taxon>
        <taxon>Actinomycetota</taxon>
        <taxon>Actinomycetes</taxon>
        <taxon>Micrococcales</taxon>
        <taxon>Bogoriellaceae</taxon>
        <taxon>Georgenia</taxon>
    </lineage>
</organism>
<reference evidence="3" key="1">
    <citation type="journal article" date="2019" name="Int. J. Syst. Evol. Microbiol.">
        <title>The Global Catalogue of Microorganisms (GCM) 10K type strain sequencing project: providing services to taxonomists for standard genome sequencing and annotation.</title>
        <authorList>
            <consortium name="The Broad Institute Genomics Platform"/>
            <consortium name="The Broad Institute Genome Sequencing Center for Infectious Disease"/>
            <person name="Wu L."/>
            <person name="Ma J."/>
        </authorList>
    </citation>
    <scope>NUCLEOTIDE SEQUENCE [LARGE SCALE GENOMIC DNA]</scope>
    <source>
        <strain evidence="3">JCM 17459</strain>
    </source>
</reference>
<evidence type="ECO:0000313" key="3">
    <source>
        <dbReference type="Proteomes" id="UP001499841"/>
    </source>
</evidence>
<evidence type="ECO:0000313" key="2">
    <source>
        <dbReference type="EMBL" id="GAA3513947.1"/>
    </source>
</evidence>
<accession>A0ABP6UN17</accession>
<dbReference type="Proteomes" id="UP001499841">
    <property type="component" value="Unassembled WGS sequence"/>
</dbReference>
<dbReference type="EMBL" id="BAABBA010000050">
    <property type="protein sequence ID" value="GAA3513947.1"/>
    <property type="molecule type" value="Genomic_DNA"/>
</dbReference>
<gene>
    <name evidence="2" type="ORF">GCM10022262_42020</name>
</gene>
<comment type="caution">
    <text evidence="2">The sequence shown here is derived from an EMBL/GenBank/DDBJ whole genome shotgun (WGS) entry which is preliminary data.</text>
</comment>
<sequence length="72" mass="7978">MAEVWKRHRRFSGDGTWDKVLTTLLTRADAAGLIDWEVSIDSTINRAHQHATNLPRDTGGPVELHETARGAA</sequence>